<evidence type="ECO:0000313" key="2">
    <source>
        <dbReference type="EMBL" id="MFC5345711.1"/>
    </source>
</evidence>
<dbReference type="EMBL" id="JBHSLF010000053">
    <property type="protein sequence ID" value="MFC5345711.1"/>
    <property type="molecule type" value="Genomic_DNA"/>
</dbReference>
<feature type="compositionally biased region" description="Acidic residues" evidence="1">
    <location>
        <begin position="41"/>
        <end position="53"/>
    </location>
</feature>
<reference evidence="3" key="1">
    <citation type="journal article" date="2019" name="Int. J. Syst. Evol. Microbiol.">
        <title>The Global Catalogue of Microorganisms (GCM) 10K type strain sequencing project: providing services to taxonomists for standard genome sequencing and annotation.</title>
        <authorList>
            <consortium name="The Broad Institute Genomics Platform"/>
            <consortium name="The Broad Institute Genome Sequencing Center for Infectious Disease"/>
            <person name="Wu L."/>
            <person name="Ma J."/>
        </authorList>
    </citation>
    <scope>NUCLEOTIDE SEQUENCE [LARGE SCALE GENOMIC DNA]</scope>
    <source>
        <strain evidence="3">JCM 12125</strain>
    </source>
</reference>
<keyword evidence="3" id="KW-1185">Reference proteome</keyword>
<name>A0ABW0FWL3_9CAUL</name>
<evidence type="ECO:0000313" key="3">
    <source>
        <dbReference type="Proteomes" id="UP001596152"/>
    </source>
</evidence>
<dbReference type="Proteomes" id="UP001596152">
    <property type="component" value="Unassembled WGS sequence"/>
</dbReference>
<feature type="compositionally biased region" description="Basic and acidic residues" evidence="1">
    <location>
        <begin position="31"/>
        <end position="40"/>
    </location>
</feature>
<gene>
    <name evidence="2" type="ORF">ACFPIE_17490</name>
</gene>
<protein>
    <submittedName>
        <fullName evidence="2">Uncharacterized protein</fullName>
    </submittedName>
</protein>
<feature type="region of interest" description="Disordered" evidence="1">
    <location>
        <begin position="1"/>
        <end position="53"/>
    </location>
</feature>
<dbReference type="RefSeq" id="WP_374037764.1">
    <property type="nucleotide sequence ID" value="NZ_CP169082.1"/>
</dbReference>
<sequence length="53" mass="6012">MARKPNYAFERQEREKAEAQKAAKKAALKQARKEAKARGEDVDDPDWAPPGEE</sequence>
<proteinExistence type="predicted"/>
<comment type="caution">
    <text evidence="2">The sequence shown here is derived from an EMBL/GenBank/DDBJ whole genome shotgun (WGS) entry which is preliminary data.</text>
</comment>
<organism evidence="2 3">
    <name type="scientific">Brevundimonas staleyi</name>
    <dbReference type="NCBI Taxonomy" id="74326"/>
    <lineage>
        <taxon>Bacteria</taxon>
        <taxon>Pseudomonadati</taxon>
        <taxon>Pseudomonadota</taxon>
        <taxon>Alphaproteobacteria</taxon>
        <taxon>Caulobacterales</taxon>
        <taxon>Caulobacteraceae</taxon>
        <taxon>Brevundimonas</taxon>
    </lineage>
</organism>
<evidence type="ECO:0000256" key="1">
    <source>
        <dbReference type="SAM" id="MobiDB-lite"/>
    </source>
</evidence>
<accession>A0ABW0FWL3</accession>
<feature type="compositionally biased region" description="Basic and acidic residues" evidence="1">
    <location>
        <begin position="10"/>
        <end position="21"/>
    </location>
</feature>